<dbReference type="CDD" id="cd00854">
    <property type="entry name" value="NagA"/>
    <property type="match status" value="1"/>
</dbReference>
<reference evidence="10 11" key="1">
    <citation type="submission" date="2020-08" db="EMBL/GenBank/DDBJ databases">
        <title>Genomic Encyclopedia of Type Strains, Phase IV (KMG-IV): sequencing the most valuable type-strain genomes for metagenomic binning, comparative biology and taxonomic classification.</title>
        <authorList>
            <person name="Goeker M."/>
        </authorList>
    </citation>
    <scope>NUCLEOTIDE SEQUENCE [LARGE SCALE GENOMIC DNA]</scope>
    <source>
        <strain evidence="10 11">DSM 11590</strain>
    </source>
</reference>
<dbReference type="SUPFAM" id="SSF51338">
    <property type="entry name" value="Composite domain of metallo-dependent hydrolases"/>
    <property type="match status" value="1"/>
</dbReference>
<dbReference type="SUPFAM" id="SSF51556">
    <property type="entry name" value="Metallo-dependent hydrolases"/>
    <property type="match status" value="1"/>
</dbReference>
<feature type="binding site" evidence="7">
    <location>
        <position position="254"/>
    </location>
    <ligand>
        <name>substrate</name>
    </ligand>
</feature>
<dbReference type="Pfam" id="PF01979">
    <property type="entry name" value="Amidohydro_1"/>
    <property type="match status" value="1"/>
</dbReference>
<evidence type="ECO:0000313" key="10">
    <source>
        <dbReference type="EMBL" id="MBB6211295.1"/>
    </source>
</evidence>
<keyword evidence="11" id="KW-1185">Reference proteome</keyword>
<evidence type="ECO:0000256" key="7">
    <source>
        <dbReference type="PIRSR" id="PIRSR038994-2"/>
    </source>
</evidence>
<keyword evidence="3 5" id="KW-0378">Hydrolase</keyword>
<dbReference type="Gene3D" id="2.30.40.10">
    <property type="entry name" value="Urease, subunit C, domain 1"/>
    <property type="match status" value="1"/>
</dbReference>
<dbReference type="GO" id="GO:0008448">
    <property type="term" value="F:N-acetylglucosamine-6-phosphate deacetylase activity"/>
    <property type="evidence" value="ECO:0007669"/>
    <property type="project" value="UniProtKB-EC"/>
</dbReference>
<name>A0A7W9ZHE6_NOVIT</name>
<dbReference type="GO" id="GO:0006046">
    <property type="term" value="P:N-acetylglucosamine catabolic process"/>
    <property type="evidence" value="ECO:0007669"/>
    <property type="project" value="TreeGrafter"/>
</dbReference>
<protein>
    <submittedName>
        <fullName evidence="10">N-acetylglucosamine-6-phosphate deacetylase</fullName>
        <ecNumber evidence="10">3.5.1.25</ecNumber>
    </submittedName>
</protein>
<dbReference type="InterPro" id="IPR011059">
    <property type="entry name" value="Metal-dep_hydrolase_composite"/>
</dbReference>
<dbReference type="NCBIfam" id="TIGR00221">
    <property type="entry name" value="nagA"/>
    <property type="match status" value="1"/>
</dbReference>
<dbReference type="EC" id="3.5.1.25" evidence="10"/>
<sequence length="389" mass="40297">MRYGLTGARIFTGEVFVDGACLELDGGQIAAVHPAGQEPEGLPCRSLPAGSLLVPGFIDIQVNGGGGVLFNDSPTPQALAVMVAAHRRFGTTGLLPTVITDTPAVTEQAAGAVLTALTRPGSGVLGLHLEGPFINPARRGCHAELFVRTPSEQDRQGMPDLARRLGPGRLLLTLAPEQVEDDFIRAMVAAGAVVSGGHSAAGAARTRQAVAAGLSCFTHLFNAMPPIAGREPGIAGAAILSPQAWCGIICDGVHVDPLTLRLVLAARGAERMILVTDAMPPTGTDADQFRLYGETIYRRDGRLVTADGVLAGADTDMAACVRNAVTLLELPLETALRMASLHPAMLLGQDRQRGRIASGFVADLTLLSADLTVLGTWIGGDWATGAADG</sequence>
<evidence type="ECO:0000313" key="11">
    <source>
        <dbReference type="Proteomes" id="UP000544872"/>
    </source>
</evidence>
<dbReference type="PANTHER" id="PTHR11113">
    <property type="entry name" value="N-ACETYLGLUCOSAMINE-6-PHOSPHATE DEACETYLASE"/>
    <property type="match status" value="1"/>
</dbReference>
<evidence type="ECO:0000256" key="8">
    <source>
        <dbReference type="PIRSR" id="PIRSR038994-3"/>
    </source>
</evidence>
<feature type="binding site" evidence="8">
    <location>
        <position position="198"/>
    </location>
    <ligand>
        <name>Zn(2+)</name>
        <dbReference type="ChEBI" id="CHEBI:29105"/>
    </ligand>
</feature>
<dbReference type="Proteomes" id="UP000544872">
    <property type="component" value="Unassembled WGS sequence"/>
</dbReference>
<proteinExistence type="inferred from homology"/>
<feature type="binding site" evidence="8">
    <location>
        <position position="219"/>
    </location>
    <ligand>
        <name>Zn(2+)</name>
        <dbReference type="ChEBI" id="CHEBI:29105"/>
    </ligand>
</feature>
<feature type="binding site" evidence="7">
    <location>
        <position position="230"/>
    </location>
    <ligand>
        <name>substrate</name>
    </ligand>
</feature>
<dbReference type="InterPro" id="IPR003764">
    <property type="entry name" value="GlcNAc_6-P_deAcase"/>
</dbReference>
<feature type="active site" description="Proton donor/acceptor" evidence="6">
    <location>
        <position position="277"/>
    </location>
</feature>
<comment type="caution">
    <text evidence="10">The sequence shown here is derived from an EMBL/GenBank/DDBJ whole genome shotgun (WGS) entry which is preliminary data.</text>
</comment>
<dbReference type="InterPro" id="IPR006680">
    <property type="entry name" value="Amidohydro-rel"/>
</dbReference>
<comment type="similarity">
    <text evidence="1 5">Belongs to the metallo-dependent hydrolases superfamily. NagA family.</text>
</comment>
<organism evidence="10 11">
    <name type="scientific">Novispirillum itersonii</name>
    <name type="common">Aquaspirillum itersonii</name>
    <dbReference type="NCBI Taxonomy" id="189"/>
    <lineage>
        <taxon>Bacteria</taxon>
        <taxon>Pseudomonadati</taxon>
        <taxon>Pseudomonadota</taxon>
        <taxon>Alphaproteobacteria</taxon>
        <taxon>Rhodospirillales</taxon>
        <taxon>Novispirillaceae</taxon>
        <taxon>Novispirillum</taxon>
    </lineage>
</organism>
<keyword evidence="4 5" id="KW-0119">Carbohydrate metabolism</keyword>
<keyword evidence="2 8" id="KW-0479">Metal-binding</keyword>
<feature type="domain" description="Amidohydrolase-related" evidence="9">
    <location>
        <begin position="53"/>
        <end position="382"/>
    </location>
</feature>
<evidence type="ECO:0000259" key="9">
    <source>
        <dbReference type="Pfam" id="PF01979"/>
    </source>
</evidence>
<evidence type="ECO:0000256" key="3">
    <source>
        <dbReference type="ARBA" id="ARBA00022801"/>
    </source>
</evidence>
<dbReference type="PIRSF" id="PIRSF038994">
    <property type="entry name" value="NagA"/>
    <property type="match status" value="1"/>
</dbReference>
<comment type="cofactor">
    <cofactor evidence="8">
        <name>a divalent metal cation</name>
        <dbReference type="ChEBI" id="CHEBI:60240"/>
    </cofactor>
    <text evidence="8">Binds 1 divalent metal cation per subunit.</text>
</comment>
<evidence type="ECO:0000256" key="5">
    <source>
        <dbReference type="PIRNR" id="PIRNR038994"/>
    </source>
</evidence>
<accession>A0A7W9ZHE6</accession>
<dbReference type="Gene3D" id="3.20.20.140">
    <property type="entry name" value="Metal-dependent hydrolases"/>
    <property type="match status" value="1"/>
</dbReference>
<evidence type="ECO:0000256" key="4">
    <source>
        <dbReference type="ARBA" id="ARBA00023277"/>
    </source>
</evidence>
<feature type="binding site" evidence="7">
    <location>
        <begin position="310"/>
        <end position="312"/>
    </location>
    <ligand>
        <name>substrate</name>
    </ligand>
</feature>
<feature type="binding site" evidence="8">
    <location>
        <position position="130"/>
    </location>
    <ligand>
        <name>Zn(2+)</name>
        <dbReference type="ChEBI" id="CHEBI:29105"/>
    </ligand>
</feature>
<dbReference type="GO" id="GO:0046872">
    <property type="term" value="F:metal ion binding"/>
    <property type="evidence" value="ECO:0007669"/>
    <property type="project" value="UniProtKB-KW"/>
</dbReference>
<evidence type="ECO:0000256" key="6">
    <source>
        <dbReference type="PIRSR" id="PIRSR038994-1"/>
    </source>
</evidence>
<feature type="binding site" evidence="7">
    <location>
        <begin position="222"/>
        <end position="223"/>
    </location>
    <ligand>
        <name>substrate</name>
    </ligand>
</feature>
<evidence type="ECO:0000256" key="1">
    <source>
        <dbReference type="ARBA" id="ARBA00010716"/>
    </source>
</evidence>
<dbReference type="EMBL" id="JACIIX010000010">
    <property type="protein sequence ID" value="MBB6211295.1"/>
    <property type="molecule type" value="Genomic_DNA"/>
</dbReference>
<dbReference type="AlphaFoldDB" id="A0A7W9ZHE6"/>
<dbReference type="InterPro" id="IPR032466">
    <property type="entry name" value="Metal_Hydrolase"/>
</dbReference>
<dbReference type="RefSeq" id="WP_184264111.1">
    <property type="nucleotide sequence ID" value="NZ_JACIIX010000010.1"/>
</dbReference>
<dbReference type="PANTHER" id="PTHR11113:SF14">
    <property type="entry name" value="N-ACETYLGLUCOSAMINE-6-PHOSPHATE DEACETYLASE"/>
    <property type="match status" value="1"/>
</dbReference>
<feature type="binding site" evidence="7">
    <location>
        <position position="141"/>
    </location>
    <ligand>
        <name>substrate</name>
    </ligand>
</feature>
<evidence type="ECO:0000256" key="2">
    <source>
        <dbReference type="ARBA" id="ARBA00022723"/>
    </source>
</evidence>
<gene>
    <name evidence="10" type="ORF">FHS48_002732</name>
</gene>